<reference evidence="1 3" key="2">
    <citation type="journal article" date="2014" name="BMC Genomics">
        <title>An improved genome release (version Mt4.0) for the model legume Medicago truncatula.</title>
        <authorList>
            <person name="Tang H."/>
            <person name="Krishnakumar V."/>
            <person name="Bidwell S."/>
            <person name="Rosen B."/>
            <person name="Chan A."/>
            <person name="Zhou S."/>
            <person name="Gentzbittel L."/>
            <person name="Childs K.L."/>
            <person name="Yandell M."/>
            <person name="Gundlach H."/>
            <person name="Mayer K.F."/>
            <person name="Schwartz D.C."/>
            <person name="Town C.D."/>
        </authorList>
    </citation>
    <scope>GENOME REANNOTATION</scope>
    <source>
        <strain evidence="1">A17</strain>
        <strain evidence="2 3">cv. Jemalong A17</strain>
    </source>
</reference>
<name>A0A072THF2_MEDTR</name>
<reference evidence="2" key="3">
    <citation type="submission" date="2015-06" db="UniProtKB">
        <authorList>
            <consortium name="EnsemblPlants"/>
        </authorList>
    </citation>
    <scope>IDENTIFICATION</scope>
    <source>
        <strain evidence="2">cv. Jemalong A17</strain>
    </source>
</reference>
<dbReference type="HOGENOM" id="CLU_2430490_0_0_1"/>
<keyword evidence="3" id="KW-1185">Reference proteome</keyword>
<sequence>MVSFHQSDSTGLKGLTSEPFLARGHEMNPEVTLSLASLSAPQLNSLRGKRNSQQVKVLFLGSKGPLLPNSCLRNYGDRLLSAMALHLVGKS</sequence>
<evidence type="ECO:0000313" key="2">
    <source>
        <dbReference type="EnsemblPlants" id="KEH16363"/>
    </source>
</evidence>
<dbReference type="EnsemblPlants" id="KEH16363">
    <property type="protein sequence ID" value="KEH16363"/>
    <property type="gene ID" value="MTR_0212s0030"/>
</dbReference>
<organism evidence="1 3">
    <name type="scientific">Medicago truncatula</name>
    <name type="common">Barrel medic</name>
    <name type="synonym">Medicago tribuloides</name>
    <dbReference type="NCBI Taxonomy" id="3880"/>
    <lineage>
        <taxon>Eukaryota</taxon>
        <taxon>Viridiplantae</taxon>
        <taxon>Streptophyta</taxon>
        <taxon>Embryophyta</taxon>
        <taxon>Tracheophyta</taxon>
        <taxon>Spermatophyta</taxon>
        <taxon>Magnoliopsida</taxon>
        <taxon>eudicotyledons</taxon>
        <taxon>Gunneridae</taxon>
        <taxon>Pentapetalae</taxon>
        <taxon>rosids</taxon>
        <taxon>fabids</taxon>
        <taxon>Fabales</taxon>
        <taxon>Fabaceae</taxon>
        <taxon>Papilionoideae</taxon>
        <taxon>50 kb inversion clade</taxon>
        <taxon>NPAAA clade</taxon>
        <taxon>Hologalegina</taxon>
        <taxon>IRL clade</taxon>
        <taxon>Trifolieae</taxon>
        <taxon>Medicago</taxon>
    </lineage>
</organism>
<dbReference type="Proteomes" id="UP000002051">
    <property type="component" value="Unassembled WGS sequence"/>
</dbReference>
<protein>
    <submittedName>
        <fullName evidence="1 2">Uncharacterized protein</fullName>
    </submittedName>
</protein>
<accession>A0A072THF2</accession>
<proteinExistence type="predicted"/>
<evidence type="ECO:0000313" key="1">
    <source>
        <dbReference type="EMBL" id="KEH16363.1"/>
    </source>
</evidence>
<reference evidence="1 3" key="1">
    <citation type="journal article" date="2011" name="Nature">
        <title>The Medicago genome provides insight into the evolution of rhizobial symbioses.</title>
        <authorList>
            <person name="Young N.D."/>
            <person name="Debelle F."/>
            <person name="Oldroyd G.E."/>
            <person name="Geurts R."/>
            <person name="Cannon S.B."/>
            <person name="Udvardi M.K."/>
            <person name="Benedito V.A."/>
            <person name="Mayer K.F."/>
            <person name="Gouzy J."/>
            <person name="Schoof H."/>
            <person name="Van de Peer Y."/>
            <person name="Proost S."/>
            <person name="Cook D.R."/>
            <person name="Meyers B.C."/>
            <person name="Spannagl M."/>
            <person name="Cheung F."/>
            <person name="De Mita S."/>
            <person name="Krishnakumar V."/>
            <person name="Gundlach H."/>
            <person name="Zhou S."/>
            <person name="Mudge J."/>
            <person name="Bharti A.K."/>
            <person name="Murray J.D."/>
            <person name="Naoumkina M.A."/>
            <person name="Rosen B."/>
            <person name="Silverstein K.A."/>
            <person name="Tang H."/>
            <person name="Rombauts S."/>
            <person name="Zhao P.X."/>
            <person name="Zhou P."/>
            <person name="Barbe V."/>
            <person name="Bardou P."/>
            <person name="Bechner M."/>
            <person name="Bellec A."/>
            <person name="Berger A."/>
            <person name="Berges H."/>
            <person name="Bidwell S."/>
            <person name="Bisseling T."/>
            <person name="Choisne N."/>
            <person name="Couloux A."/>
            <person name="Denny R."/>
            <person name="Deshpande S."/>
            <person name="Dai X."/>
            <person name="Doyle J.J."/>
            <person name="Dudez A.M."/>
            <person name="Farmer A.D."/>
            <person name="Fouteau S."/>
            <person name="Franken C."/>
            <person name="Gibelin C."/>
            <person name="Gish J."/>
            <person name="Goldstein S."/>
            <person name="Gonzalez A.J."/>
            <person name="Green P.J."/>
            <person name="Hallab A."/>
            <person name="Hartog M."/>
            <person name="Hua A."/>
            <person name="Humphray S.J."/>
            <person name="Jeong D.H."/>
            <person name="Jing Y."/>
            <person name="Jocker A."/>
            <person name="Kenton S.M."/>
            <person name="Kim D.J."/>
            <person name="Klee K."/>
            <person name="Lai H."/>
            <person name="Lang C."/>
            <person name="Lin S."/>
            <person name="Macmil S.L."/>
            <person name="Magdelenat G."/>
            <person name="Matthews L."/>
            <person name="McCorrison J."/>
            <person name="Monaghan E.L."/>
            <person name="Mun J.H."/>
            <person name="Najar F.Z."/>
            <person name="Nicholson C."/>
            <person name="Noirot C."/>
            <person name="O'Bleness M."/>
            <person name="Paule C.R."/>
            <person name="Poulain J."/>
            <person name="Prion F."/>
            <person name="Qin B."/>
            <person name="Qu C."/>
            <person name="Retzel E.F."/>
            <person name="Riddle C."/>
            <person name="Sallet E."/>
            <person name="Samain S."/>
            <person name="Samson N."/>
            <person name="Sanders I."/>
            <person name="Saurat O."/>
            <person name="Scarpelli C."/>
            <person name="Schiex T."/>
            <person name="Segurens B."/>
            <person name="Severin A.J."/>
            <person name="Sherrier D.J."/>
            <person name="Shi R."/>
            <person name="Sims S."/>
            <person name="Singer S.R."/>
            <person name="Sinharoy S."/>
            <person name="Sterck L."/>
            <person name="Viollet A."/>
            <person name="Wang B.B."/>
            <person name="Wang K."/>
            <person name="Wang M."/>
            <person name="Wang X."/>
            <person name="Warfsmann J."/>
            <person name="Weissenbach J."/>
            <person name="White D.D."/>
            <person name="White J.D."/>
            <person name="Wiley G.B."/>
            <person name="Wincker P."/>
            <person name="Xing Y."/>
            <person name="Yang L."/>
            <person name="Yao Z."/>
            <person name="Ying F."/>
            <person name="Zhai J."/>
            <person name="Zhou L."/>
            <person name="Zuber A."/>
            <person name="Denarie J."/>
            <person name="Dixon R.A."/>
            <person name="May G.D."/>
            <person name="Schwartz D.C."/>
            <person name="Rogers J."/>
            <person name="Quetier F."/>
            <person name="Town C.D."/>
            <person name="Roe B.A."/>
        </authorList>
    </citation>
    <scope>NUCLEOTIDE SEQUENCE [LARGE SCALE GENOMIC DNA]</scope>
    <source>
        <strain evidence="1">A17</strain>
        <strain evidence="2 3">cv. Jemalong A17</strain>
    </source>
</reference>
<evidence type="ECO:0000313" key="3">
    <source>
        <dbReference type="Proteomes" id="UP000002051"/>
    </source>
</evidence>
<dbReference type="AlphaFoldDB" id="A0A072THF2"/>
<gene>
    <name evidence="1" type="ORF">MTR_0212s0030</name>
</gene>
<dbReference type="PaxDb" id="3880-AES58549"/>
<dbReference type="EMBL" id="KL402937">
    <property type="protein sequence ID" value="KEH16363.1"/>
    <property type="molecule type" value="Genomic_DNA"/>
</dbReference>